<comment type="caution">
    <text evidence="1">The sequence shown here is derived from an EMBL/GenBank/DDBJ whole genome shotgun (WGS) entry which is preliminary data.</text>
</comment>
<evidence type="ECO:0000313" key="1">
    <source>
        <dbReference type="EMBL" id="KKL76784.1"/>
    </source>
</evidence>
<name>A0A0F9ES23_9ZZZZ</name>
<reference evidence="1" key="1">
    <citation type="journal article" date="2015" name="Nature">
        <title>Complex archaea that bridge the gap between prokaryotes and eukaryotes.</title>
        <authorList>
            <person name="Spang A."/>
            <person name="Saw J.H."/>
            <person name="Jorgensen S.L."/>
            <person name="Zaremba-Niedzwiedzka K."/>
            <person name="Martijn J."/>
            <person name="Lind A.E."/>
            <person name="van Eijk R."/>
            <person name="Schleper C."/>
            <person name="Guy L."/>
            <person name="Ettema T.J."/>
        </authorList>
    </citation>
    <scope>NUCLEOTIDE SEQUENCE</scope>
</reference>
<organism evidence="1">
    <name type="scientific">marine sediment metagenome</name>
    <dbReference type="NCBI Taxonomy" id="412755"/>
    <lineage>
        <taxon>unclassified sequences</taxon>
        <taxon>metagenomes</taxon>
        <taxon>ecological metagenomes</taxon>
    </lineage>
</organism>
<dbReference type="EMBL" id="LAZR01023944">
    <property type="protein sequence ID" value="KKL76784.1"/>
    <property type="molecule type" value="Genomic_DNA"/>
</dbReference>
<protein>
    <submittedName>
        <fullName evidence="1">Uncharacterized protein</fullName>
    </submittedName>
</protein>
<feature type="non-terminal residue" evidence="1">
    <location>
        <position position="1"/>
    </location>
</feature>
<gene>
    <name evidence="1" type="ORF">LCGC14_2041430</name>
</gene>
<accession>A0A0F9ES23</accession>
<proteinExistence type="predicted"/>
<sequence>LGALASGILSEDVVAEIVMFMATRTIGGIRKNMMKAFAAAFVGEGIKSGVERLRGKELSSTGAIIERMAFTGLGGAAGVLLFDPTARVRNKIRGVRGIVSVSDEAKRGIAAAEVLGQTPRLPGSVHPKLRNVQNQAYATSPRMEKAVDDQLAEAAEGLAAFSREIGDVESLSDNELRSILDKQTRRITAALDTPPNMTWEDAGGQVKAGMDKFFELISEAEGRDYVKALDATKGGTYDILPVRKLIGLLQFGKRGPVTIKGKGWTLHETINVTPVKNKDLKSAMKRLNQLDDKIKLTKRPDGEENPLDIMIGLRSEFFSIMEDQAVNSMDRRVAALIHGALTESMKNPAGVSAGGVALWRRAANRTRFKEQMLSKDYVRLIANSDSPEKIARYLGNSGNYTAIRDVKRMLQASKQPNKWTAVEDAFKSMLLEGPQQIRSILTGKSTRATNALDLIMPKSEQRIYLEIGDNITKMNKSTVAKMLKTGQEDATRLTELAAKGSRREIQAFLRDVGGKDSARGRALAAGYVKNLADRATSAGTLKPTFDKQTFANGLHDLRSRGVLDDVFADDALKTLELHEEAIAFLPESIGVGDSIQAAEAGSAAFSILSLQPMRALSGGRTFLKNDLVAWLFTTPGTRKFMVGSFRSATKPKNLNHARAIGGALGVIAENMLETAGTLERAFSALEESGFGSLE</sequence>
<dbReference type="AlphaFoldDB" id="A0A0F9ES23"/>